<organism evidence="1 2">
    <name type="scientific">Spongiactinospora gelatinilytica</name>
    <dbReference type="NCBI Taxonomy" id="2666298"/>
    <lineage>
        <taxon>Bacteria</taxon>
        <taxon>Bacillati</taxon>
        <taxon>Actinomycetota</taxon>
        <taxon>Actinomycetes</taxon>
        <taxon>Streptosporangiales</taxon>
        <taxon>Streptosporangiaceae</taxon>
        <taxon>Spongiactinospora</taxon>
    </lineage>
</organism>
<dbReference type="Proteomes" id="UP000248544">
    <property type="component" value="Unassembled WGS sequence"/>
</dbReference>
<protein>
    <submittedName>
        <fullName evidence="1">Uncharacterized protein</fullName>
    </submittedName>
</protein>
<reference evidence="1 2" key="1">
    <citation type="submission" date="2018-01" db="EMBL/GenBank/DDBJ databases">
        <title>Draft genome sequence of Sphaerisporangium sp. 7K107.</title>
        <authorList>
            <person name="Sahin N."/>
            <person name="Saygin H."/>
            <person name="Ay H."/>
        </authorList>
    </citation>
    <scope>NUCLEOTIDE SEQUENCE [LARGE SCALE GENOMIC DNA]</scope>
    <source>
        <strain evidence="1 2">7K107</strain>
    </source>
</reference>
<keyword evidence="2" id="KW-1185">Reference proteome</keyword>
<sequence>MLVYRPTRPKPSAPPLLQETARRLQDALAAHGIHTDLTNDQRRVLVSVCHGLVAMVQEDGIWWHSPRELRPGIPLYVHRGTVAGAAEALVDDHALLTPVQIAEEPHDATPV</sequence>
<accession>A0A2W2H6N8</accession>
<comment type="caution">
    <text evidence="1">The sequence shown here is derived from an EMBL/GenBank/DDBJ whole genome shotgun (WGS) entry which is preliminary data.</text>
</comment>
<name>A0A2W2H6N8_9ACTN</name>
<evidence type="ECO:0000313" key="2">
    <source>
        <dbReference type="Proteomes" id="UP000248544"/>
    </source>
</evidence>
<dbReference type="AlphaFoldDB" id="A0A2W2H6N8"/>
<gene>
    <name evidence="1" type="ORF">C1I98_01485</name>
</gene>
<dbReference type="EMBL" id="POUA01000006">
    <property type="protein sequence ID" value="PZG56331.1"/>
    <property type="molecule type" value="Genomic_DNA"/>
</dbReference>
<proteinExistence type="predicted"/>
<evidence type="ECO:0000313" key="1">
    <source>
        <dbReference type="EMBL" id="PZG56331.1"/>
    </source>
</evidence>